<sequence>MVWNTSTNIYIRNRKFLICLVLRCCDGMDSMIEDGVLGISNKNNREWLKILKHNGTSDLEPYKGFVDYNELTNCPFCDRIIQVS</sequence>
<protein>
    <submittedName>
        <fullName evidence="1">Uncharacterized protein</fullName>
    </submittedName>
</protein>
<name>A0A557SWJ3_9ARCH</name>
<reference evidence="1 2" key="1">
    <citation type="journal article" date="2019" name="Front. Microbiol.">
        <title>Ammonia Oxidation by the Arctic Terrestrial Thaumarchaeote Candidatus Nitrosocosmicus arcticus Is Stimulated by Increasing Temperatures.</title>
        <authorList>
            <person name="Alves R.J.E."/>
            <person name="Kerou M."/>
            <person name="Zappe A."/>
            <person name="Bittner R."/>
            <person name="Abby S.S."/>
            <person name="Schmidt H.A."/>
            <person name="Pfeifer K."/>
            <person name="Schleper C."/>
        </authorList>
    </citation>
    <scope>NUCLEOTIDE SEQUENCE [LARGE SCALE GENOMIC DNA]</scope>
    <source>
        <strain evidence="1 2">Kfb</strain>
    </source>
</reference>
<evidence type="ECO:0000313" key="2">
    <source>
        <dbReference type="Proteomes" id="UP000315289"/>
    </source>
</evidence>
<dbReference type="AlphaFoldDB" id="A0A557SWJ3"/>
<evidence type="ECO:0000313" key="1">
    <source>
        <dbReference type="EMBL" id="TVP40970.1"/>
    </source>
</evidence>
<proteinExistence type="predicted"/>
<dbReference type="EMBL" id="VOAH01000005">
    <property type="protein sequence ID" value="TVP40970.1"/>
    <property type="molecule type" value="Genomic_DNA"/>
</dbReference>
<keyword evidence="2" id="KW-1185">Reference proteome</keyword>
<gene>
    <name evidence="1" type="ORF">NARC_50151</name>
</gene>
<dbReference type="Proteomes" id="UP000315289">
    <property type="component" value="Unassembled WGS sequence"/>
</dbReference>
<organism evidence="1 2">
    <name type="scientific">Candidatus Nitrosocosmicus arcticus</name>
    <dbReference type="NCBI Taxonomy" id="2035267"/>
    <lineage>
        <taxon>Archaea</taxon>
        <taxon>Nitrososphaerota</taxon>
        <taxon>Nitrososphaeria</taxon>
        <taxon>Nitrososphaerales</taxon>
        <taxon>Nitrososphaeraceae</taxon>
        <taxon>Candidatus Nitrosocosmicus</taxon>
    </lineage>
</organism>
<comment type="caution">
    <text evidence="1">The sequence shown here is derived from an EMBL/GenBank/DDBJ whole genome shotgun (WGS) entry which is preliminary data.</text>
</comment>
<accession>A0A557SWJ3</accession>